<dbReference type="GO" id="GO:0004386">
    <property type="term" value="F:helicase activity"/>
    <property type="evidence" value="ECO:0007669"/>
    <property type="project" value="UniProtKB-KW"/>
</dbReference>
<evidence type="ECO:0000256" key="3">
    <source>
        <dbReference type="ARBA" id="ARBA00022806"/>
    </source>
</evidence>
<dbReference type="GeneID" id="39730488"/>
<dbReference type="Proteomes" id="UP000220797">
    <property type="component" value="Unassembled WGS sequence"/>
</dbReference>
<dbReference type="Gene3D" id="3.40.50.300">
    <property type="entry name" value="P-loop containing nucleotide triphosphate hydrolases"/>
    <property type="match status" value="1"/>
</dbReference>
<evidence type="ECO:0000256" key="4">
    <source>
        <dbReference type="ARBA" id="ARBA00022840"/>
    </source>
</evidence>
<feature type="compositionally biased region" description="Basic residues" evidence="5">
    <location>
        <begin position="329"/>
        <end position="339"/>
    </location>
</feature>
<evidence type="ECO:0000256" key="1">
    <source>
        <dbReference type="ARBA" id="ARBA00022741"/>
    </source>
</evidence>
<feature type="domain" description="DEAD-box helicase OB fold" evidence="6">
    <location>
        <begin position="870"/>
        <end position="949"/>
    </location>
</feature>
<dbReference type="OMA" id="IILTNVH"/>
<dbReference type="AlphaFoldDB" id="A0A1J1GTD9"/>
<dbReference type="PANTHER" id="PTHR18934:SF91">
    <property type="entry name" value="PRE-MRNA-SPLICING FACTOR ATP-DEPENDENT RNA HELICASE PRP16"/>
    <property type="match status" value="1"/>
</dbReference>
<keyword evidence="2" id="KW-0378">Hydrolase</keyword>
<dbReference type="EMBL" id="CVMV01000032">
    <property type="protein sequence ID" value="CRG94566.1"/>
    <property type="molecule type" value="Genomic_DNA"/>
</dbReference>
<keyword evidence="3" id="KW-0347">Helicase</keyword>
<evidence type="ECO:0000313" key="8">
    <source>
        <dbReference type="Proteomes" id="UP000220797"/>
    </source>
</evidence>
<gene>
    <name evidence="7" type="ORF">PGAL8A_00196100</name>
</gene>
<dbReference type="GO" id="GO:0003723">
    <property type="term" value="F:RNA binding"/>
    <property type="evidence" value="ECO:0007669"/>
    <property type="project" value="TreeGrafter"/>
</dbReference>
<feature type="compositionally biased region" description="Basic and acidic residues" evidence="5">
    <location>
        <begin position="342"/>
        <end position="352"/>
    </location>
</feature>
<comment type="caution">
    <text evidence="7">The sequence shown here is derived from an EMBL/GenBank/DDBJ whole genome shotgun (WGS) entry which is preliminary data.</text>
</comment>
<dbReference type="GO" id="GO:0005524">
    <property type="term" value="F:ATP binding"/>
    <property type="evidence" value="ECO:0007669"/>
    <property type="project" value="UniProtKB-KW"/>
</dbReference>
<evidence type="ECO:0000256" key="2">
    <source>
        <dbReference type="ARBA" id="ARBA00022801"/>
    </source>
</evidence>
<dbReference type="InterPro" id="IPR011709">
    <property type="entry name" value="DEAD-box_helicase_OB_fold"/>
</dbReference>
<evidence type="ECO:0000313" key="7">
    <source>
        <dbReference type="EMBL" id="CRG94566.1"/>
    </source>
</evidence>
<name>A0A1J1GTD9_PLAGA</name>
<organism evidence="7 8">
    <name type="scientific">Plasmodium gallinaceum</name>
    <dbReference type="NCBI Taxonomy" id="5849"/>
    <lineage>
        <taxon>Eukaryota</taxon>
        <taxon>Sar</taxon>
        <taxon>Alveolata</taxon>
        <taxon>Apicomplexa</taxon>
        <taxon>Aconoidasida</taxon>
        <taxon>Haemosporida</taxon>
        <taxon>Plasmodiidae</taxon>
        <taxon>Plasmodium</taxon>
        <taxon>Plasmodium (Haemamoeba)</taxon>
    </lineage>
</organism>
<dbReference type="VEuPathDB" id="PlasmoDB:PGAL8A_00196100"/>
<reference evidence="7" key="1">
    <citation type="submission" date="2015-04" db="EMBL/GenBank/DDBJ databases">
        <authorList>
            <consortium name="Pathogen Informatics"/>
        </authorList>
    </citation>
    <scope>NUCLEOTIDE SEQUENCE [LARGE SCALE GENOMIC DNA]</scope>
    <source>
        <strain evidence="7">8A</strain>
    </source>
</reference>
<dbReference type="SUPFAM" id="SSF52540">
    <property type="entry name" value="P-loop containing nucleoside triphosphate hydrolases"/>
    <property type="match status" value="1"/>
</dbReference>
<accession>A0A1J1GTD9</accession>
<dbReference type="InterPro" id="IPR027417">
    <property type="entry name" value="P-loop_NTPase"/>
</dbReference>
<dbReference type="OrthoDB" id="360515at2759"/>
<keyword evidence="4" id="KW-0067">ATP-binding</keyword>
<feature type="region of interest" description="Disordered" evidence="5">
    <location>
        <begin position="317"/>
        <end position="352"/>
    </location>
</feature>
<proteinExistence type="predicted"/>
<dbReference type="GO" id="GO:0016787">
    <property type="term" value="F:hydrolase activity"/>
    <property type="evidence" value="ECO:0007669"/>
    <property type="project" value="UniProtKB-KW"/>
</dbReference>
<dbReference type="Pfam" id="PF07717">
    <property type="entry name" value="OB_NTP_bind"/>
    <property type="match status" value="1"/>
</dbReference>
<dbReference type="PANTHER" id="PTHR18934">
    <property type="entry name" value="ATP-DEPENDENT RNA HELICASE"/>
    <property type="match status" value="1"/>
</dbReference>
<feature type="region of interest" description="Disordered" evidence="5">
    <location>
        <begin position="237"/>
        <end position="277"/>
    </location>
</feature>
<evidence type="ECO:0000259" key="6">
    <source>
        <dbReference type="Pfam" id="PF07717"/>
    </source>
</evidence>
<protein>
    <recommendedName>
        <fullName evidence="6">DEAD-box helicase OB fold domain-containing protein</fullName>
    </recommendedName>
</protein>
<sequence length="962" mass="115786">MKNYIIYKKDEKKLLFEKFENDIINLLKIHNVFFVIGKLEFNEIIRLVNILYEKKIHTLNESGKICITASDKIYFNYCDIIPDDMEDYFFFLNDKDVDSIRSNKIIFLNESKLLQKILFDPILIEFNIIILTNVHKRFSKTDLILSLLKKIILKRTDLFIFIFSDFFIENVLNFFNSYNNLNIFNQTLSTHKEINHDEIIEQNFTNTLKLEEKKKKKENNNIYRDFKYEKTIYNEEKENNVNHEKKDDEKHKNKNNEKSEKANNNKHEKEKDDKYDKCNDDNCIKDSNGKYKNENMKNNKYEKKYKDIVEEKVRKKNELRNSSLECSKRHIYKKKKSNNKKGQYDDSEKNEQERKYFSIKNMKLKDLINKKNCYVNSRSNTLSSEEEKKKKKKNFTYLNEKHYSSYDSHIGKQWILEKDEVNDEEEERKKKKKKVLNCLFEDSVNHSLIFDYKNDYDENELNKVLENEENIICKLNEWKKLTEELEKVNNSIRIFVFHLSNNISYNNRRKDNRTNDIENNKIYYLKKRCSNYLETSIDLIKKLIENKKTNENILIILNNDYEIEIVKNGLQDKNISSNYIEIIKDKYTNDFDINKLNNKVIILKDMTFYRKLKNIKYIIDTCYMKDEIYDYDLNVTHKYTVLSNKNKCEERNFISNNSTCFRLITINDYLNLMNEYPLPQILKKDIFYNIYFLKTIGVKNICSFDFITAPLLKSLKRCFELFYILKLMDINGNIIDKKLSLLICYLPLKFKYSIFLINSIKYKCVYEVSIIVSMLINEPIFSFNHKNANRLKTMRLSLMAEESDILSYYNIFQNFNKAKNKKNFCYDHFLVYNSIKKATDFFNKLKNILNDFGIEMKKSNNIEYIFKAKISSFFYNVSKVVSDNNYKLLNKKSDKLFSLHPLSILNETECDKRKFIVYIDAYSNNQSQIFIKNASIIDPLWLTDVYPSYFFNKHIKNMEEIK</sequence>
<keyword evidence="8" id="KW-1185">Reference proteome</keyword>
<evidence type="ECO:0000256" key="5">
    <source>
        <dbReference type="SAM" id="MobiDB-lite"/>
    </source>
</evidence>
<dbReference type="RefSeq" id="XP_028527381.1">
    <property type="nucleotide sequence ID" value="XM_028670650.1"/>
</dbReference>
<keyword evidence="1" id="KW-0547">Nucleotide-binding</keyword>